<dbReference type="PIRSF" id="PIRSF002599">
    <property type="entry name" value="Cold_shock_A"/>
    <property type="match status" value="1"/>
</dbReference>
<dbReference type="InterPro" id="IPR010718">
    <property type="entry name" value="DUF1294"/>
</dbReference>
<evidence type="ECO:0008006" key="4">
    <source>
        <dbReference type="Google" id="ProtNLM"/>
    </source>
</evidence>
<keyword evidence="3" id="KW-1185">Reference proteome</keyword>
<dbReference type="InterPro" id="IPR012156">
    <property type="entry name" value="Cold_shock_CspA"/>
</dbReference>
<dbReference type="GO" id="GO:0003676">
    <property type="term" value="F:nucleic acid binding"/>
    <property type="evidence" value="ECO:0007669"/>
    <property type="project" value="InterPro"/>
</dbReference>
<organism evidence="2 3">
    <name type="scientific">Alteracholeplasma palmae (strain ATCC 49389 / J233)</name>
    <name type="common">Acholeplasma palmae</name>
    <dbReference type="NCBI Taxonomy" id="1318466"/>
    <lineage>
        <taxon>Bacteria</taxon>
        <taxon>Bacillati</taxon>
        <taxon>Mycoplasmatota</taxon>
        <taxon>Mollicutes</taxon>
        <taxon>Acholeplasmatales</taxon>
        <taxon>Acholeplasmataceae</taxon>
        <taxon>Acholeplasma</taxon>
    </lineage>
</organism>
<gene>
    <name evidence="2" type="ORF">BN85410120</name>
</gene>
<protein>
    <recommendedName>
        <fullName evidence="4">DUF1294 domain-containing protein</fullName>
    </recommendedName>
</protein>
<dbReference type="HOGENOM" id="CLU_091970_3_2_14"/>
<evidence type="ECO:0000313" key="2">
    <source>
        <dbReference type="EMBL" id="CCV64589.1"/>
    </source>
</evidence>
<evidence type="ECO:0000313" key="3">
    <source>
        <dbReference type="Proteomes" id="UP000032740"/>
    </source>
</evidence>
<keyword evidence="1" id="KW-0472">Membrane</keyword>
<proteinExistence type="predicted"/>
<dbReference type="AlphaFoldDB" id="U4KL38"/>
<dbReference type="Pfam" id="PF06961">
    <property type="entry name" value="DUF1294"/>
    <property type="match status" value="1"/>
</dbReference>
<dbReference type="KEGG" id="apal:BN85410120"/>
<name>U4KL38_ALTPJ</name>
<dbReference type="STRING" id="1318466.BN85410120"/>
<dbReference type="RefSeq" id="WP_026660780.1">
    <property type="nucleotide sequence ID" value="NC_022538.1"/>
</dbReference>
<feature type="transmembrane region" description="Helical" evidence="1">
    <location>
        <begin position="43"/>
        <end position="61"/>
    </location>
</feature>
<feature type="transmembrane region" description="Helical" evidence="1">
    <location>
        <begin position="6"/>
        <end position="23"/>
    </location>
</feature>
<dbReference type="EMBL" id="FO681347">
    <property type="protein sequence ID" value="CCV64589.1"/>
    <property type="molecule type" value="Genomic_DNA"/>
</dbReference>
<keyword evidence="1" id="KW-1133">Transmembrane helix</keyword>
<dbReference type="Proteomes" id="UP000032740">
    <property type="component" value="Chromosome"/>
</dbReference>
<accession>U4KL38</accession>
<feature type="transmembrane region" description="Helical" evidence="1">
    <location>
        <begin position="73"/>
        <end position="93"/>
    </location>
</feature>
<sequence length="94" mass="11265">MEIVVIGYIILWFLLSIFTYILYRNDKKKSIKGKWRTKEKTLLLASFLLGSIGGLLALYKLRHKNKHWYFKWVNWLSFILHLGILGLLVYLTYK</sequence>
<evidence type="ECO:0000256" key="1">
    <source>
        <dbReference type="SAM" id="Phobius"/>
    </source>
</evidence>
<dbReference type="OrthoDB" id="1698854at2"/>
<keyword evidence="1" id="KW-0812">Transmembrane</keyword>
<reference evidence="2 3" key="1">
    <citation type="journal article" date="2013" name="J. Mol. Microbiol. Biotechnol.">
        <title>Analysis of the Complete Genomes of Acholeplasma brassicae , A. palmae and A. laidlawii and Their Comparison to the Obligate Parasites from ' Candidatus Phytoplasma'.</title>
        <authorList>
            <person name="Kube M."/>
            <person name="Siewert C."/>
            <person name="Migdoll A.M."/>
            <person name="Duduk B."/>
            <person name="Holz S."/>
            <person name="Rabus R."/>
            <person name="Seemuller E."/>
            <person name="Mitrovic J."/>
            <person name="Muller I."/>
            <person name="Buttner C."/>
            <person name="Reinhardt R."/>
        </authorList>
    </citation>
    <scope>NUCLEOTIDE SEQUENCE [LARGE SCALE GENOMIC DNA]</scope>
    <source>
        <strain evidence="2 3">J233</strain>
    </source>
</reference>